<gene>
    <name evidence="2" type="ORF">FC695_38415</name>
</gene>
<dbReference type="GO" id="GO:0043041">
    <property type="term" value="P:amino acid activation for nonribosomal peptide biosynthetic process"/>
    <property type="evidence" value="ECO:0007669"/>
    <property type="project" value="TreeGrafter"/>
</dbReference>
<dbReference type="GO" id="GO:0005829">
    <property type="term" value="C:cytosol"/>
    <property type="evidence" value="ECO:0007669"/>
    <property type="project" value="TreeGrafter"/>
</dbReference>
<accession>A0A9X9F244</accession>
<dbReference type="PANTHER" id="PTHR45527:SF14">
    <property type="entry name" value="PLIPASTATIN SYNTHASE SUBUNIT B"/>
    <property type="match status" value="1"/>
</dbReference>
<dbReference type="Pfam" id="PF00501">
    <property type="entry name" value="AMP-binding"/>
    <property type="match status" value="1"/>
</dbReference>
<dbReference type="InterPro" id="IPR000873">
    <property type="entry name" value="AMP-dep_synth/lig_dom"/>
</dbReference>
<dbReference type="Proteomes" id="UP000308444">
    <property type="component" value="Unassembled WGS sequence"/>
</dbReference>
<dbReference type="GO" id="GO:0031177">
    <property type="term" value="F:phosphopantetheine binding"/>
    <property type="evidence" value="ECO:0007669"/>
    <property type="project" value="TreeGrafter"/>
</dbReference>
<feature type="non-terminal residue" evidence="2">
    <location>
        <position position="198"/>
    </location>
</feature>
<organism evidence="2 3">
    <name type="scientific">Bacillus cereus</name>
    <dbReference type="NCBI Taxonomy" id="1396"/>
    <lineage>
        <taxon>Bacteria</taxon>
        <taxon>Bacillati</taxon>
        <taxon>Bacillota</taxon>
        <taxon>Bacilli</taxon>
        <taxon>Bacillales</taxon>
        <taxon>Bacillaceae</taxon>
        <taxon>Bacillus</taxon>
        <taxon>Bacillus cereus group</taxon>
    </lineage>
</organism>
<dbReference type="Gene3D" id="3.30.559.30">
    <property type="entry name" value="Nonribosomal peptide synthetase, condensation domain"/>
    <property type="match status" value="1"/>
</dbReference>
<dbReference type="SUPFAM" id="SSF56801">
    <property type="entry name" value="Acetyl-CoA synthetase-like"/>
    <property type="match status" value="1"/>
</dbReference>
<reference evidence="2 3" key="1">
    <citation type="journal article" date="2019" name="Environ. Microbiol.">
        <title>An active ?-lactamase is a part of an orchestrated cell wall stress resistance network of Bacillus subtilis and related rhizosphere species.</title>
        <authorList>
            <person name="Bucher T."/>
            <person name="Keren-Paz A."/>
            <person name="Hausser J."/>
            <person name="Olender T."/>
            <person name="Cytryn E."/>
            <person name="Kolodkin-Gal I."/>
        </authorList>
    </citation>
    <scope>NUCLEOTIDE SEQUENCE [LARGE SCALE GENOMIC DNA]</scope>
    <source>
        <strain evidence="2 3">I32</strain>
    </source>
</reference>
<dbReference type="Gene3D" id="3.40.50.980">
    <property type="match status" value="2"/>
</dbReference>
<feature type="non-terminal residue" evidence="2">
    <location>
        <position position="1"/>
    </location>
</feature>
<dbReference type="EMBL" id="SZOH01004151">
    <property type="protein sequence ID" value="TKI87991.1"/>
    <property type="molecule type" value="Genomic_DNA"/>
</dbReference>
<evidence type="ECO:0000313" key="3">
    <source>
        <dbReference type="Proteomes" id="UP000308444"/>
    </source>
</evidence>
<dbReference type="AlphaFoldDB" id="A0A9X9F244"/>
<evidence type="ECO:0000313" key="2">
    <source>
        <dbReference type="EMBL" id="TKI87991.1"/>
    </source>
</evidence>
<proteinExistence type="predicted"/>
<feature type="domain" description="AMP-dependent synthetase/ligase" evidence="1">
    <location>
        <begin position="106"/>
        <end position="197"/>
    </location>
</feature>
<comment type="caution">
    <text evidence="2">The sequence shown here is derived from an EMBL/GenBank/DDBJ whole genome shotgun (WGS) entry which is preliminary data.</text>
</comment>
<evidence type="ECO:0000259" key="1">
    <source>
        <dbReference type="Pfam" id="PF00501"/>
    </source>
</evidence>
<dbReference type="GO" id="GO:0044550">
    <property type="term" value="P:secondary metabolite biosynthetic process"/>
    <property type="evidence" value="ECO:0007669"/>
    <property type="project" value="TreeGrafter"/>
</dbReference>
<protein>
    <submittedName>
        <fullName evidence="2">Diguanylate cyclase</fullName>
    </submittedName>
</protein>
<dbReference type="PANTHER" id="PTHR45527">
    <property type="entry name" value="NONRIBOSOMAL PEPTIDE SYNTHETASE"/>
    <property type="match status" value="1"/>
</dbReference>
<sequence>FAGNRGITHNLSAGPVDDLSINVYKRFDQNELMIHFDANPEVYNGAELALHKERFMNLFELVINNYEKNEPIGKINITLPEENHKVLLEWNETKEDDELISLPISFEKQVQKNPNKLAITCDGVILTYKELNERANELAHYLVEEGIRPNQFVALVFPRSIEMVVSMLAVLKAGAAYLPIDPEYPAERVNYIVNDAKP</sequence>
<name>A0A9X9F244_BACCE</name>